<protein>
    <submittedName>
        <fullName evidence="2">Uncharacterized protein</fullName>
    </submittedName>
</protein>
<evidence type="ECO:0000313" key="2">
    <source>
        <dbReference type="EMBL" id="EGN95582.1"/>
    </source>
</evidence>
<dbReference type="EMBL" id="GL945485">
    <property type="protein sequence ID" value="EGN95582.1"/>
    <property type="molecule type" value="Genomic_DNA"/>
</dbReference>
<feature type="transmembrane region" description="Helical" evidence="1">
    <location>
        <begin position="78"/>
        <end position="102"/>
    </location>
</feature>
<dbReference type="HOGENOM" id="CLU_055171_0_0_1"/>
<organism evidence="3">
    <name type="scientific">Serpula lacrymans var. lacrymans (strain S7.3)</name>
    <name type="common">Dry rot fungus</name>
    <dbReference type="NCBI Taxonomy" id="936435"/>
    <lineage>
        <taxon>Eukaryota</taxon>
        <taxon>Fungi</taxon>
        <taxon>Dikarya</taxon>
        <taxon>Basidiomycota</taxon>
        <taxon>Agaricomycotina</taxon>
        <taxon>Agaricomycetes</taxon>
        <taxon>Agaricomycetidae</taxon>
        <taxon>Boletales</taxon>
        <taxon>Coniophorineae</taxon>
        <taxon>Serpulaceae</taxon>
        <taxon>Serpula</taxon>
    </lineage>
</organism>
<reference evidence="3" key="1">
    <citation type="journal article" date="2011" name="Science">
        <title>The plant cell wall-decomposing machinery underlies the functional diversity of forest fungi.</title>
        <authorList>
            <person name="Eastwood D.C."/>
            <person name="Floudas D."/>
            <person name="Binder M."/>
            <person name="Majcherczyk A."/>
            <person name="Schneider P."/>
            <person name="Aerts A."/>
            <person name="Asiegbu F.O."/>
            <person name="Baker S.E."/>
            <person name="Barry K."/>
            <person name="Bendiksby M."/>
            <person name="Blumentritt M."/>
            <person name="Coutinho P.M."/>
            <person name="Cullen D."/>
            <person name="de Vries R.P."/>
            <person name="Gathman A."/>
            <person name="Goodell B."/>
            <person name="Henrissat B."/>
            <person name="Ihrmark K."/>
            <person name="Kauserud H."/>
            <person name="Kohler A."/>
            <person name="LaButti K."/>
            <person name="Lapidus A."/>
            <person name="Lavin J.L."/>
            <person name="Lee Y.-H."/>
            <person name="Lindquist E."/>
            <person name="Lilly W."/>
            <person name="Lucas S."/>
            <person name="Morin E."/>
            <person name="Murat C."/>
            <person name="Oguiza J.A."/>
            <person name="Park J."/>
            <person name="Pisabarro A.G."/>
            <person name="Riley R."/>
            <person name="Rosling A."/>
            <person name="Salamov A."/>
            <person name="Schmidt O."/>
            <person name="Schmutz J."/>
            <person name="Skrede I."/>
            <person name="Stenlid J."/>
            <person name="Wiebenga A."/>
            <person name="Xie X."/>
            <person name="Kuees U."/>
            <person name="Hibbett D.S."/>
            <person name="Hoffmeister D."/>
            <person name="Hoegberg N."/>
            <person name="Martin F."/>
            <person name="Grigoriev I.V."/>
            <person name="Watkinson S.C."/>
        </authorList>
    </citation>
    <scope>NUCLEOTIDE SEQUENCE [LARGE SCALE GENOMIC DNA]</scope>
    <source>
        <strain evidence="3">strain S7.3</strain>
    </source>
</reference>
<keyword evidence="1" id="KW-0472">Membrane</keyword>
<name>F8Q7P4_SERL3</name>
<evidence type="ECO:0000313" key="3">
    <source>
        <dbReference type="Proteomes" id="UP000008063"/>
    </source>
</evidence>
<proteinExistence type="predicted"/>
<feature type="transmembrane region" description="Helical" evidence="1">
    <location>
        <begin position="114"/>
        <end position="130"/>
    </location>
</feature>
<dbReference type="AlphaFoldDB" id="F8Q7P4"/>
<sequence>MHLIARWLPFSMLGVRCYGLQALSLFIAELIFTLRTYALWGHSKRCWAIVVGIVVLMTIDQGPSIFCYQANTPNTGLPLVSIAYALLIVYEVAVGLVGLSFFSPSSPFPPPATFFHFVLLVIFFGAWHLVPFSTVNTILYENPYSDIFPDLQVVIHAILVTRMQIDLWKSDQLTHQGHVRYFEGGDAGAGADADVDANIDAGGERWWQRRGRGGVGQQGGWAWRWRSEGREVETAIPLGTLEELEFARGSRATGSGFIREELEQLGDYERNLTRAIMIKKVGQLTEFERAAAQKEAAKESVGSKVFIDLTNDINDLDPTTAAAFSRRTISL</sequence>
<keyword evidence="1" id="KW-0812">Transmembrane</keyword>
<dbReference type="Proteomes" id="UP000008063">
    <property type="component" value="Unassembled WGS sequence"/>
</dbReference>
<evidence type="ECO:0000256" key="1">
    <source>
        <dbReference type="SAM" id="Phobius"/>
    </source>
</evidence>
<keyword evidence="3" id="KW-1185">Reference proteome</keyword>
<gene>
    <name evidence="2" type="ORF">SERLA73DRAFT_154947</name>
</gene>
<keyword evidence="1" id="KW-1133">Transmembrane helix</keyword>
<feature type="transmembrane region" description="Helical" evidence="1">
    <location>
        <begin position="46"/>
        <end position="66"/>
    </location>
</feature>
<accession>F8Q7P4</accession>
<feature type="transmembrane region" description="Helical" evidence="1">
    <location>
        <begin position="12"/>
        <end position="34"/>
    </location>
</feature>
<dbReference type="InParanoid" id="F8Q7P4"/>